<evidence type="ECO:0000256" key="2">
    <source>
        <dbReference type="ARBA" id="ARBA00004286"/>
    </source>
</evidence>
<feature type="region of interest" description="Disordered" evidence="7">
    <location>
        <begin position="90"/>
        <end position="144"/>
    </location>
</feature>
<name>A0A9P6W944_MAUEX</name>
<evidence type="ECO:0000256" key="5">
    <source>
        <dbReference type="ARBA" id="ARBA00023125"/>
    </source>
</evidence>
<protein>
    <recommendedName>
        <fullName evidence="3">Histone H1</fullName>
    </recommendedName>
</protein>
<dbReference type="GO" id="GO:0000786">
    <property type="term" value="C:nucleosome"/>
    <property type="evidence" value="ECO:0007669"/>
    <property type="project" value="InterPro"/>
</dbReference>
<dbReference type="OrthoDB" id="1110759at2759"/>
<dbReference type="GO" id="GO:0031492">
    <property type="term" value="F:nucleosomal DNA binding"/>
    <property type="evidence" value="ECO:0007669"/>
    <property type="project" value="TreeGrafter"/>
</dbReference>
<dbReference type="Proteomes" id="UP000750334">
    <property type="component" value="Unassembled WGS sequence"/>
</dbReference>
<evidence type="ECO:0000313" key="10">
    <source>
        <dbReference type="Proteomes" id="UP000750334"/>
    </source>
</evidence>
<dbReference type="GO" id="GO:0030261">
    <property type="term" value="P:chromosome condensation"/>
    <property type="evidence" value="ECO:0007669"/>
    <property type="project" value="TreeGrafter"/>
</dbReference>
<evidence type="ECO:0000256" key="1">
    <source>
        <dbReference type="ARBA" id="ARBA00004123"/>
    </source>
</evidence>
<dbReference type="SMART" id="SM00526">
    <property type="entry name" value="H15"/>
    <property type="match status" value="2"/>
</dbReference>
<dbReference type="InterPro" id="IPR005818">
    <property type="entry name" value="Histone_H1/H5_H15"/>
</dbReference>
<evidence type="ECO:0000256" key="4">
    <source>
        <dbReference type="ARBA" id="ARBA00022454"/>
    </source>
</evidence>
<dbReference type="PROSITE" id="PS51504">
    <property type="entry name" value="H15"/>
    <property type="match status" value="2"/>
</dbReference>
<dbReference type="EMBL" id="PUHR01000095">
    <property type="protein sequence ID" value="KAG0667724.1"/>
    <property type="molecule type" value="Genomic_DNA"/>
</dbReference>
<evidence type="ECO:0000256" key="6">
    <source>
        <dbReference type="ARBA" id="ARBA00023242"/>
    </source>
</evidence>
<comment type="caution">
    <text evidence="9">The sequence shown here is derived from an EMBL/GenBank/DDBJ whole genome shotgun (WGS) entry which is preliminary data.</text>
</comment>
<feature type="compositionally biased region" description="Low complexity" evidence="7">
    <location>
        <begin position="99"/>
        <end position="111"/>
    </location>
</feature>
<feature type="domain" description="H15" evidence="8">
    <location>
        <begin position="152"/>
        <end position="227"/>
    </location>
</feature>
<sequence>MAPKKSVKPTTKKVTKSSTSSTPASKSYKDLITEATKTLKSRNGSSRPALKKYIKEKYPTVAKATNFDHYFNAAIKKGVDSGDFVQPKGPSGTLKLVKKPTVSTSTPTTKKTVTKPKAKTTTTAKKVTKPKAKTTTTAKKVTKPKAKTATNGSLTYKEMIIKSILSINNGKGSSRLAVKKHMKDEYSKKLNSVKNFDHLFNAAIRKAVESGDLAQPKGPSGIIKVLKKGKTTIGA</sequence>
<dbReference type="GO" id="GO:0006334">
    <property type="term" value="P:nucleosome assembly"/>
    <property type="evidence" value="ECO:0007669"/>
    <property type="project" value="InterPro"/>
</dbReference>
<keyword evidence="5" id="KW-0238">DNA-binding</keyword>
<reference evidence="9 10" key="1">
    <citation type="submission" date="2020-11" db="EMBL/GenBank/DDBJ databases">
        <title>Kefir isolates.</title>
        <authorList>
            <person name="Marcisauskas S."/>
            <person name="Kim Y."/>
            <person name="Blasche S."/>
        </authorList>
    </citation>
    <scope>NUCLEOTIDE SEQUENCE [LARGE SCALE GENOMIC DNA]</scope>
    <source>
        <strain evidence="9 10">OG2</strain>
    </source>
</reference>
<accession>A0A9P6W944</accession>
<dbReference type="PANTHER" id="PTHR11467">
    <property type="entry name" value="HISTONE H1"/>
    <property type="match status" value="1"/>
</dbReference>
<dbReference type="PANTHER" id="PTHR11467:SF36">
    <property type="entry name" value="HISTONE 24-RELATED"/>
    <property type="match status" value="1"/>
</dbReference>
<feature type="compositionally biased region" description="Basic residues" evidence="7">
    <location>
        <begin position="1"/>
        <end position="15"/>
    </location>
</feature>
<dbReference type="GO" id="GO:0003690">
    <property type="term" value="F:double-stranded DNA binding"/>
    <property type="evidence" value="ECO:0007669"/>
    <property type="project" value="TreeGrafter"/>
</dbReference>
<evidence type="ECO:0000313" key="9">
    <source>
        <dbReference type="EMBL" id="KAG0667724.1"/>
    </source>
</evidence>
<keyword evidence="4" id="KW-0158">Chromosome</keyword>
<evidence type="ECO:0000256" key="3">
    <source>
        <dbReference type="ARBA" id="ARBA00020833"/>
    </source>
</evidence>
<proteinExistence type="predicted"/>
<organism evidence="9 10">
    <name type="scientific">Maudiozyma exigua</name>
    <name type="common">Yeast</name>
    <name type="synonym">Kazachstania exigua</name>
    <dbReference type="NCBI Taxonomy" id="34358"/>
    <lineage>
        <taxon>Eukaryota</taxon>
        <taxon>Fungi</taxon>
        <taxon>Dikarya</taxon>
        <taxon>Ascomycota</taxon>
        <taxon>Saccharomycotina</taxon>
        <taxon>Saccharomycetes</taxon>
        <taxon>Saccharomycetales</taxon>
        <taxon>Saccharomycetaceae</taxon>
        <taxon>Maudiozyma</taxon>
    </lineage>
</organism>
<dbReference type="AlphaFoldDB" id="A0A9P6W944"/>
<dbReference type="CDD" id="cd00073">
    <property type="entry name" value="H15"/>
    <property type="match status" value="1"/>
</dbReference>
<dbReference type="GO" id="GO:0005634">
    <property type="term" value="C:nucleus"/>
    <property type="evidence" value="ECO:0007669"/>
    <property type="project" value="UniProtKB-SubCell"/>
</dbReference>
<evidence type="ECO:0000259" key="8">
    <source>
        <dbReference type="PROSITE" id="PS51504"/>
    </source>
</evidence>
<comment type="subcellular location">
    <subcellularLocation>
        <location evidence="2">Chromosome</location>
    </subcellularLocation>
    <subcellularLocation>
        <location evidence="1">Nucleus</location>
    </subcellularLocation>
</comment>
<dbReference type="GO" id="GO:0045910">
    <property type="term" value="P:negative regulation of DNA recombination"/>
    <property type="evidence" value="ECO:0007669"/>
    <property type="project" value="TreeGrafter"/>
</dbReference>
<keyword evidence="6" id="KW-0539">Nucleus</keyword>
<feature type="compositionally biased region" description="Low complexity" evidence="7">
    <location>
        <begin position="16"/>
        <end position="26"/>
    </location>
</feature>
<dbReference type="SUPFAM" id="SSF46785">
    <property type="entry name" value="Winged helix' DNA-binding domain"/>
    <property type="match status" value="2"/>
</dbReference>
<feature type="domain" description="H15" evidence="8">
    <location>
        <begin position="24"/>
        <end position="98"/>
    </location>
</feature>
<dbReference type="Gene3D" id="1.10.10.10">
    <property type="entry name" value="Winged helix-like DNA-binding domain superfamily/Winged helix DNA-binding domain"/>
    <property type="match status" value="2"/>
</dbReference>
<gene>
    <name evidence="9" type="primary">HHO1</name>
    <name evidence="9" type="ORF">C6P45_005445</name>
</gene>
<keyword evidence="10" id="KW-1185">Reference proteome</keyword>
<feature type="region of interest" description="Disordered" evidence="7">
    <location>
        <begin position="1"/>
        <end position="28"/>
    </location>
</feature>
<dbReference type="InterPro" id="IPR036390">
    <property type="entry name" value="WH_DNA-bd_sf"/>
</dbReference>
<dbReference type="InterPro" id="IPR036388">
    <property type="entry name" value="WH-like_DNA-bd_sf"/>
</dbReference>
<dbReference type="Pfam" id="PF00538">
    <property type="entry name" value="Linker_histone"/>
    <property type="match status" value="2"/>
</dbReference>
<evidence type="ECO:0000256" key="7">
    <source>
        <dbReference type="SAM" id="MobiDB-lite"/>
    </source>
</evidence>